<sequence>MSPSVKESYGKNGKCKETAKSEVNLLQTFSFRAGLLKSPIKVECLGASSLCSSPDPMSPAETTAMLACKSHPQPPRKPPKIGLIRWVLTRTSVAA</sequence>
<organism evidence="2 3">
    <name type="scientific">Batillaria attramentaria</name>
    <dbReference type="NCBI Taxonomy" id="370345"/>
    <lineage>
        <taxon>Eukaryota</taxon>
        <taxon>Metazoa</taxon>
        <taxon>Spiralia</taxon>
        <taxon>Lophotrochozoa</taxon>
        <taxon>Mollusca</taxon>
        <taxon>Gastropoda</taxon>
        <taxon>Caenogastropoda</taxon>
        <taxon>Sorbeoconcha</taxon>
        <taxon>Cerithioidea</taxon>
        <taxon>Batillariidae</taxon>
        <taxon>Batillaria</taxon>
    </lineage>
</organism>
<keyword evidence="3" id="KW-1185">Reference proteome</keyword>
<dbReference type="AlphaFoldDB" id="A0ABD0K8J7"/>
<comment type="caution">
    <text evidence="2">The sequence shown here is derived from an EMBL/GenBank/DDBJ whole genome shotgun (WGS) entry which is preliminary data.</text>
</comment>
<reference evidence="2" key="3">
    <citation type="submission" date="2023-01" db="EMBL/GenBank/DDBJ databases">
        <authorList>
            <person name="Patra A."/>
        </authorList>
    </citation>
    <scope>NUCLEOTIDE SEQUENCE</scope>
    <source>
        <strain evidence="2">Wonlab-2016</strain>
        <tissue evidence="2">Foot muscle</tissue>
    </source>
</reference>
<gene>
    <name evidence="2" type="ORF">BaRGS_00025386</name>
    <name evidence="1" type="ORF">BaRGS_00034392</name>
</gene>
<dbReference type="EMBL" id="JACVVK020000227">
    <property type="protein sequence ID" value="KAK7483446.1"/>
    <property type="molecule type" value="Genomic_DNA"/>
</dbReference>
<reference evidence="2 3" key="2">
    <citation type="journal article" date="2023" name="Sci. Data">
        <title>Genome assembly of the Korean intertidal mud-creeper Batillaria attramentaria.</title>
        <authorList>
            <person name="Patra A.K."/>
            <person name="Ho P.T."/>
            <person name="Jun S."/>
            <person name="Lee S.J."/>
            <person name="Kim Y."/>
            <person name="Won Y.J."/>
        </authorList>
    </citation>
    <scope>NUCLEOTIDE SEQUENCE [LARGE SCALE GENOMIC DNA]</scope>
    <source>
        <strain evidence="2">Wonlab-2016</strain>
    </source>
</reference>
<dbReference type="EMBL" id="JACVVK020000439">
    <property type="protein sequence ID" value="KAK7474344.1"/>
    <property type="molecule type" value="Genomic_DNA"/>
</dbReference>
<dbReference type="Proteomes" id="UP001519460">
    <property type="component" value="Unassembled WGS sequence"/>
</dbReference>
<name>A0ABD0K8J7_9CAEN</name>
<evidence type="ECO:0000313" key="2">
    <source>
        <dbReference type="EMBL" id="KAK7483446.1"/>
    </source>
</evidence>
<protein>
    <submittedName>
        <fullName evidence="2">Uncharacterized protein</fullName>
    </submittedName>
</protein>
<accession>A0ABD0K8J7</accession>
<proteinExistence type="predicted"/>
<evidence type="ECO:0000313" key="1">
    <source>
        <dbReference type="EMBL" id="KAK7474344.1"/>
    </source>
</evidence>
<evidence type="ECO:0000313" key="3">
    <source>
        <dbReference type="Proteomes" id="UP001519460"/>
    </source>
</evidence>
<reference evidence="2" key="1">
    <citation type="submission" date="2020-09" db="EMBL/GenBank/DDBJ databases">
        <authorList>
            <person name="Won Y."/>
        </authorList>
    </citation>
    <scope>NUCLEOTIDE SEQUENCE</scope>
    <source>
        <strain evidence="2">Wonlab-2016</strain>
        <tissue evidence="2">Foot muscle</tissue>
    </source>
</reference>